<proteinExistence type="predicted"/>
<feature type="coiled-coil region" evidence="1">
    <location>
        <begin position="21"/>
        <end position="55"/>
    </location>
</feature>
<dbReference type="PANTHER" id="PTHR21596">
    <property type="entry name" value="RIBONUCLEASE P SUBUNIT P38"/>
    <property type="match status" value="1"/>
</dbReference>
<reference evidence="3" key="1">
    <citation type="submission" date="2019-07" db="EMBL/GenBank/DDBJ databases">
        <authorList>
            <person name="Dittberner H."/>
        </authorList>
    </citation>
    <scope>NUCLEOTIDE SEQUENCE [LARGE SCALE GENOMIC DNA]</scope>
</reference>
<dbReference type="GO" id="GO:0080188">
    <property type="term" value="P:gene silencing by siRNA-directed DNA methylation"/>
    <property type="evidence" value="ECO:0007669"/>
    <property type="project" value="InterPro"/>
</dbReference>
<evidence type="ECO:0000259" key="2">
    <source>
        <dbReference type="Pfam" id="PF03469"/>
    </source>
</evidence>
<comment type="caution">
    <text evidence="3">The sequence shown here is derived from an EMBL/GenBank/DDBJ whole genome shotgun (WGS) entry which is preliminary data.</text>
</comment>
<sequence length="210" mass="24605">MAENLKYTLSEEMEKVERVMTENLKILMKEMNKKLEEKHEEMEETRRDLRGLENVNTFLYNRERESSDELYEARKKLIEALRDFSGGESCKIGVKSMGDLDEKPFVKACKQRFSNEEAEVQGIRLCSKWKENLKNLSWRPFKCVWTGDKSEGEEVVNAVKTAHEELNEFCPNCRYIVPVAWNYEQGRQATLGEGIAHMANQINTLKRKRT</sequence>
<keyword evidence="4" id="KW-1185">Reference proteome</keyword>
<evidence type="ECO:0000313" key="4">
    <source>
        <dbReference type="Proteomes" id="UP000489600"/>
    </source>
</evidence>
<dbReference type="EMBL" id="CABITT030000002">
    <property type="protein sequence ID" value="VVA95859.1"/>
    <property type="molecule type" value="Genomic_DNA"/>
</dbReference>
<accession>A0A565B4R2</accession>
<evidence type="ECO:0000256" key="1">
    <source>
        <dbReference type="SAM" id="Coils"/>
    </source>
</evidence>
<dbReference type="AlphaFoldDB" id="A0A565B4R2"/>
<dbReference type="InterPro" id="IPR045177">
    <property type="entry name" value="FDM1-5/IDN2"/>
</dbReference>
<name>A0A565B4R2_9BRAS</name>
<dbReference type="Pfam" id="PF03469">
    <property type="entry name" value="XH"/>
    <property type="match status" value="1"/>
</dbReference>
<dbReference type="Proteomes" id="UP000489600">
    <property type="component" value="Unassembled WGS sequence"/>
</dbReference>
<protein>
    <recommendedName>
        <fullName evidence="2">Factor of DNA methylation 1-5/IDN2 domain-containing protein</fullName>
    </recommendedName>
</protein>
<organism evidence="3 4">
    <name type="scientific">Arabis nemorensis</name>
    <dbReference type="NCBI Taxonomy" id="586526"/>
    <lineage>
        <taxon>Eukaryota</taxon>
        <taxon>Viridiplantae</taxon>
        <taxon>Streptophyta</taxon>
        <taxon>Embryophyta</taxon>
        <taxon>Tracheophyta</taxon>
        <taxon>Spermatophyta</taxon>
        <taxon>Magnoliopsida</taxon>
        <taxon>eudicotyledons</taxon>
        <taxon>Gunneridae</taxon>
        <taxon>Pentapetalae</taxon>
        <taxon>rosids</taxon>
        <taxon>malvids</taxon>
        <taxon>Brassicales</taxon>
        <taxon>Brassicaceae</taxon>
        <taxon>Arabideae</taxon>
        <taxon>Arabis</taxon>
    </lineage>
</organism>
<feature type="domain" description="Factor of DNA methylation 1-5/IDN2" evidence="2">
    <location>
        <begin position="95"/>
        <end position="208"/>
    </location>
</feature>
<dbReference type="PANTHER" id="PTHR21596:SF53">
    <property type="entry name" value="FACTOR OF DNA METHYLATION 5-RELATED"/>
    <property type="match status" value="1"/>
</dbReference>
<dbReference type="InterPro" id="IPR005379">
    <property type="entry name" value="FDM1-5/IDN2_XH"/>
</dbReference>
<gene>
    <name evidence="3" type="ORF">ANE_LOCUS6304</name>
</gene>
<keyword evidence="1" id="KW-0175">Coiled coil</keyword>
<evidence type="ECO:0000313" key="3">
    <source>
        <dbReference type="EMBL" id="VVA95859.1"/>
    </source>
</evidence>
<dbReference type="OrthoDB" id="1892195at2759"/>